<dbReference type="AlphaFoldDB" id="A0A445MES6"/>
<evidence type="ECO:0000313" key="2">
    <source>
        <dbReference type="EMBL" id="RZR72767.1"/>
    </source>
</evidence>
<reference evidence="2" key="1">
    <citation type="journal article" date="2018" name="Data Brief">
        <title>Genome sequence data from 17 accessions of Ensete ventricosum, a staple food crop for millions in Ethiopia.</title>
        <authorList>
            <person name="Yemataw Z."/>
            <person name="Muzemil S."/>
            <person name="Ambachew D."/>
            <person name="Tripathi L."/>
            <person name="Tesfaye K."/>
            <person name="Chala A."/>
            <person name="Farbos A."/>
            <person name="O'Neill P."/>
            <person name="Moore K."/>
            <person name="Grant M."/>
            <person name="Studholme D.J."/>
        </authorList>
    </citation>
    <scope>NUCLEOTIDE SEQUENCE [LARGE SCALE GENOMIC DNA]</scope>
    <source>
        <tissue evidence="2">Leaf</tissue>
    </source>
</reference>
<name>A0A445MES6_ENSVE</name>
<gene>
    <name evidence="2" type="ORF">BHM03_00016922</name>
</gene>
<dbReference type="Proteomes" id="UP000290560">
    <property type="component" value="Unassembled WGS sequence"/>
</dbReference>
<protein>
    <submittedName>
        <fullName evidence="2">Uncharacterized protein</fullName>
    </submittedName>
</protein>
<proteinExistence type="predicted"/>
<accession>A0A445MES6</accession>
<feature type="region of interest" description="Disordered" evidence="1">
    <location>
        <begin position="96"/>
        <end position="169"/>
    </location>
</feature>
<sequence length="169" mass="18747">MSGAASTPFRSPVPTVLLRLLIPRGYVFRGSERASEGVRGTKVGELNPCKSSVDSLPTLISTIRPRRQTPVSPWESQEKRVHRILSFLNRVINKNSTEVQRRLPYPPQPPPSYHGRKYGGAEGTSSVAVRKRKSTGPTDTSLHRASPHTYASYEQHDRTLGTKTGTSKR</sequence>
<dbReference type="EMBL" id="KV875752">
    <property type="protein sequence ID" value="RZR72767.1"/>
    <property type="molecule type" value="Genomic_DNA"/>
</dbReference>
<organism evidence="2">
    <name type="scientific">Ensete ventricosum</name>
    <name type="common">Abyssinian banana</name>
    <name type="synonym">Musa ensete</name>
    <dbReference type="NCBI Taxonomy" id="4639"/>
    <lineage>
        <taxon>Eukaryota</taxon>
        <taxon>Viridiplantae</taxon>
        <taxon>Streptophyta</taxon>
        <taxon>Embryophyta</taxon>
        <taxon>Tracheophyta</taxon>
        <taxon>Spermatophyta</taxon>
        <taxon>Magnoliopsida</taxon>
        <taxon>Liliopsida</taxon>
        <taxon>Zingiberales</taxon>
        <taxon>Musaceae</taxon>
        <taxon>Ensete</taxon>
    </lineage>
</organism>
<evidence type="ECO:0000256" key="1">
    <source>
        <dbReference type="SAM" id="MobiDB-lite"/>
    </source>
</evidence>